<evidence type="ECO:0000256" key="4">
    <source>
        <dbReference type="ARBA" id="ARBA00022475"/>
    </source>
</evidence>
<comment type="similarity">
    <text evidence="2">Belongs to the CPA3 antiporters (TC 2.A.63) subunit D family.</text>
</comment>
<evidence type="ECO:0000256" key="3">
    <source>
        <dbReference type="ARBA" id="ARBA00022449"/>
    </source>
</evidence>
<dbReference type="EMBL" id="BMGR01000016">
    <property type="protein sequence ID" value="GGG20068.1"/>
    <property type="molecule type" value="Genomic_DNA"/>
</dbReference>
<dbReference type="PANTHER" id="PTHR42703">
    <property type="entry name" value="NADH DEHYDROGENASE"/>
    <property type="match status" value="1"/>
</dbReference>
<proteinExistence type="inferred from homology"/>
<dbReference type="GO" id="GO:0015297">
    <property type="term" value="F:antiporter activity"/>
    <property type="evidence" value="ECO:0007669"/>
    <property type="project" value="UniProtKB-KW"/>
</dbReference>
<feature type="transmembrane region" description="Helical" evidence="9">
    <location>
        <begin position="107"/>
        <end position="125"/>
    </location>
</feature>
<dbReference type="AlphaFoldDB" id="A0A917G2Z0"/>
<reference evidence="11" key="1">
    <citation type="journal article" date="2014" name="Int. J. Syst. Evol. Microbiol.">
        <title>Complete genome sequence of Corynebacterium casei LMG S-19264T (=DSM 44701T), isolated from a smear-ripened cheese.</title>
        <authorList>
            <consortium name="US DOE Joint Genome Institute (JGI-PGF)"/>
            <person name="Walter F."/>
            <person name="Albersmeier A."/>
            <person name="Kalinowski J."/>
            <person name="Ruckert C."/>
        </authorList>
    </citation>
    <scope>NUCLEOTIDE SEQUENCE</scope>
    <source>
        <strain evidence="11">CGMCC 1.12987</strain>
    </source>
</reference>
<organism evidence="11 12">
    <name type="scientific">Paenibacillus abyssi</name>
    <dbReference type="NCBI Taxonomy" id="1340531"/>
    <lineage>
        <taxon>Bacteria</taxon>
        <taxon>Bacillati</taxon>
        <taxon>Bacillota</taxon>
        <taxon>Bacilli</taxon>
        <taxon>Bacillales</taxon>
        <taxon>Paenibacillaceae</taxon>
        <taxon>Paenibacillus</taxon>
    </lineage>
</organism>
<keyword evidence="6 9" id="KW-1133">Transmembrane helix</keyword>
<feature type="transmembrane region" description="Helical" evidence="9">
    <location>
        <begin position="367"/>
        <end position="390"/>
    </location>
</feature>
<feature type="transmembrane region" description="Helical" evidence="9">
    <location>
        <begin position="446"/>
        <end position="468"/>
    </location>
</feature>
<sequence length="491" mass="53320">MSNIIIMPLLIPLFTAILLVFFQKQAAVQRWIGGISVLGNIAMSAYIVHQVYLEGILTLNLSGWLAPYGIVFVSDMFAALLVLTTNIVGAACLFFAYRTIGKEKEKYYFYPFFHFLLVGVIGSFLTGDIFNLFVCFEVMLISSYALIVLGGTKRQLRESIKYILINIFSSALFVASVAYLYGTVGTLNLAHLSERVAEAGQGGMLTIISVLFLIVFGLKAGLLLFFWLPGSYSVPATAVTALFGGLLTKVGVYAIVRLFTLVFYHDQGITHVLIGGLAAVTMILGVIGAVAYKDVNRILIYNIIAGIGFIVFGVAIANTSALEGTIFYLIHDMVVKALLFLLGGTLIAVAGTEQLREMGGLIKRYPLLGWLFFVAAMALVGVPPLSGFIGKLLIVRGGLEDGWYWISGIGLASSLLMLYSMMKIFMSAFWGEEKSGVQPKVSVKGLLAPSVCLTVLVIFLGVGAEWVYPYVSMAAEVLAEPQQYIQAVLKE</sequence>
<evidence type="ECO:0000256" key="7">
    <source>
        <dbReference type="ARBA" id="ARBA00023136"/>
    </source>
</evidence>
<feature type="transmembrane region" description="Helical" evidence="9">
    <location>
        <begin position="337"/>
        <end position="355"/>
    </location>
</feature>
<feature type="transmembrane region" description="Helical" evidence="9">
    <location>
        <begin position="202"/>
        <end position="228"/>
    </location>
</feature>
<keyword evidence="7 9" id="KW-0472">Membrane</keyword>
<gene>
    <name evidence="11" type="primary">mrpD</name>
    <name evidence="11" type="ORF">GCM10010916_41040</name>
</gene>
<feature type="transmembrane region" description="Helical" evidence="9">
    <location>
        <begin position="6"/>
        <end position="22"/>
    </location>
</feature>
<feature type="transmembrane region" description="Helical" evidence="9">
    <location>
        <begin position="299"/>
        <end position="317"/>
    </location>
</feature>
<feature type="transmembrane region" description="Helical" evidence="9">
    <location>
        <begin position="240"/>
        <end position="263"/>
    </location>
</feature>
<dbReference type="RefSeq" id="WP_188532949.1">
    <property type="nucleotide sequence ID" value="NZ_BMGR01000016.1"/>
</dbReference>
<dbReference type="NCBIfam" id="NF009306">
    <property type="entry name" value="PRK12663.1"/>
    <property type="match status" value="1"/>
</dbReference>
<keyword evidence="4" id="KW-1003">Cell membrane</keyword>
<feature type="transmembrane region" description="Helical" evidence="9">
    <location>
        <begin position="269"/>
        <end position="292"/>
    </location>
</feature>
<feature type="domain" description="NADH:quinone oxidoreductase/Mrp antiporter transmembrane" evidence="10">
    <location>
        <begin position="128"/>
        <end position="416"/>
    </location>
</feature>
<dbReference type="PANTHER" id="PTHR42703:SF1">
    <property type="entry name" value="NA(+)_H(+) ANTIPORTER SUBUNIT D1"/>
    <property type="match status" value="1"/>
</dbReference>
<evidence type="ECO:0000313" key="11">
    <source>
        <dbReference type="EMBL" id="GGG20068.1"/>
    </source>
</evidence>
<keyword evidence="3" id="KW-0813">Transport</keyword>
<feature type="transmembrane region" description="Helical" evidence="9">
    <location>
        <begin position="402"/>
        <end position="425"/>
    </location>
</feature>
<keyword evidence="12" id="KW-1185">Reference proteome</keyword>
<evidence type="ECO:0000256" key="6">
    <source>
        <dbReference type="ARBA" id="ARBA00022989"/>
    </source>
</evidence>
<evidence type="ECO:0000256" key="5">
    <source>
        <dbReference type="ARBA" id="ARBA00022692"/>
    </source>
</evidence>
<keyword evidence="5 8" id="KW-0812">Transmembrane</keyword>
<feature type="transmembrane region" description="Helical" evidence="9">
    <location>
        <begin position="131"/>
        <end position="150"/>
    </location>
</feature>
<dbReference type="NCBIfam" id="NF005818">
    <property type="entry name" value="PRK07691.1"/>
    <property type="match status" value="1"/>
</dbReference>
<comment type="caution">
    <text evidence="11">The sequence shown here is derived from an EMBL/GenBank/DDBJ whole genome shotgun (WGS) entry which is preliminary data.</text>
</comment>
<evidence type="ECO:0000313" key="12">
    <source>
        <dbReference type="Proteomes" id="UP000644756"/>
    </source>
</evidence>
<dbReference type="InterPro" id="IPR003918">
    <property type="entry name" value="NADH_UbQ_OxRdtase"/>
</dbReference>
<dbReference type="GO" id="GO:0008137">
    <property type="term" value="F:NADH dehydrogenase (ubiquinone) activity"/>
    <property type="evidence" value="ECO:0007669"/>
    <property type="project" value="InterPro"/>
</dbReference>
<protein>
    <submittedName>
        <fullName evidence="11">Na(+)/H(+) antiporter subunit D</fullName>
    </submittedName>
</protein>
<feature type="transmembrane region" description="Helical" evidence="9">
    <location>
        <begin position="31"/>
        <end position="48"/>
    </location>
</feature>
<feature type="transmembrane region" description="Helical" evidence="9">
    <location>
        <begin position="68"/>
        <end position="95"/>
    </location>
</feature>
<feature type="transmembrane region" description="Helical" evidence="9">
    <location>
        <begin position="162"/>
        <end position="182"/>
    </location>
</feature>
<evidence type="ECO:0000256" key="8">
    <source>
        <dbReference type="RuleBase" id="RU000320"/>
    </source>
</evidence>
<evidence type="ECO:0000256" key="9">
    <source>
        <dbReference type="SAM" id="Phobius"/>
    </source>
</evidence>
<dbReference type="Proteomes" id="UP000644756">
    <property type="component" value="Unassembled WGS sequence"/>
</dbReference>
<dbReference type="InterPro" id="IPR001750">
    <property type="entry name" value="ND/Mrp_TM"/>
</dbReference>
<dbReference type="Pfam" id="PF00361">
    <property type="entry name" value="Proton_antipo_M"/>
    <property type="match status" value="1"/>
</dbReference>
<accession>A0A917G2Z0</accession>
<evidence type="ECO:0000259" key="10">
    <source>
        <dbReference type="Pfam" id="PF00361"/>
    </source>
</evidence>
<dbReference type="PRINTS" id="PR01437">
    <property type="entry name" value="NUOXDRDTASE4"/>
</dbReference>
<dbReference type="InterPro" id="IPR050586">
    <property type="entry name" value="CPA3_Na-H_Antiporter_D"/>
</dbReference>
<evidence type="ECO:0000256" key="2">
    <source>
        <dbReference type="ARBA" id="ARBA00005346"/>
    </source>
</evidence>
<name>A0A917G2Z0_9BACL</name>
<dbReference type="GO" id="GO:0042773">
    <property type="term" value="P:ATP synthesis coupled electron transport"/>
    <property type="evidence" value="ECO:0007669"/>
    <property type="project" value="InterPro"/>
</dbReference>
<reference evidence="11" key="2">
    <citation type="submission" date="2020-09" db="EMBL/GenBank/DDBJ databases">
        <authorList>
            <person name="Sun Q."/>
            <person name="Zhou Y."/>
        </authorList>
    </citation>
    <scope>NUCLEOTIDE SEQUENCE</scope>
    <source>
        <strain evidence="11">CGMCC 1.12987</strain>
    </source>
</reference>
<keyword evidence="3" id="KW-0050">Antiport</keyword>
<dbReference type="GO" id="GO:0005886">
    <property type="term" value="C:plasma membrane"/>
    <property type="evidence" value="ECO:0007669"/>
    <property type="project" value="UniProtKB-SubCell"/>
</dbReference>
<comment type="subcellular location">
    <subcellularLocation>
        <location evidence="1">Cell membrane</location>
        <topology evidence="1">Multi-pass membrane protein</topology>
    </subcellularLocation>
    <subcellularLocation>
        <location evidence="8">Membrane</location>
        <topology evidence="8">Multi-pass membrane protein</topology>
    </subcellularLocation>
</comment>
<evidence type="ECO:0000256" key="1">
    <source>
        <dbReference type="ARBA" id="ARBA00004651"/>
    </source>
</evidence>